<dbReference type="Proteomes" id="UP001058687">
    <property type="component" value="Chromosome 1"/>
</dbReference>
<organism evidence="1 2">
    <name type="scientific">Vibrio campbellii</name>
    <dbReference type="NCBI Taxonomy" id="680"/>
    <lineage>
        <taxon>Bacteria</taxon>
        <taxon>Pseudomonadati</taxon>
        <taxon>Pseudomonadota</taxon>
        <taxon>Gammaproteobacteria</taxon>
        <taxon>Vibrionales</taxon>
        <taxon>Vibrionaceae</taxon>
        <taxon>Vibrio</taxon>
    </lineage>
</organism>
<gene>
    <name evidence="1" type="ORF">HB761_13690</name>
</gene>
<dbReference type="RefSeq" id="WP_255935304.1">
    <property type="nucleotide sequence ID" value="NZ_CP050467.1"/>
</dbReference>
<proteinExistence type="predicted"/>
<protein>
    <submittedName>
        <fullName evidence="1">Uncharacterized protein</fullName>
    </submittedName>
</protein>
<dbReference type="EMBL" id="CP050467">
    <property type="protein sequence ID" value="UTZ27707.1"/>
    <property type="molecule type" value="Genomic_DNA"/>
</dbReference>
<reference evidence="1" key="1">
    <citation type="submission" date="2020-03" db="EMBL/GenBank/DDBJ databases">
        <title>Five strains of Vibrio campbellii isolated from Mariana Trench.</title>
        <authorList>
            <person name="Liang J."/>
            <person name="Zhang X.-H."/>
        </authorList>
    </citation>
    <scope>NUCLEOTIDE SEQUENCE</scope>
    <source>
        <strain evidence="1">LJC014</strain>
    </source>
</reference>
<name>A0AAE9N367_9VIBR</name>
<sequence>MIFWIPSTVIQPLHLWANQKSYTPLHCQVSDWNGTFYPDFELLLEKQLGITCLSIELDVSNIEQCIDTIYRYALKDKATTLKYINTQKESRRELFLNQLKNHGKIDIGLYDCGNLLSLLDEEVLLCFRLNGSVPDYLTFWLDYTAKRAQIKPLLLTNEGTKFLNRLNGVEKITLPDITSDEVSSASLSALKSLTGKTIERVEIEELLSMSDSWETFLRLIQMRAVQGTLTKIE</sequence>
<accession>A0AAE9N367</accession>
<evidence type="ECO:0000313" key="1">
    <source>
        <dbReference type="EMBL" id="UTZ27707.1"/>
    </source>
</evidence>
<dbReference type="AlphaFoldDB" id="A0AAE9N367"/>
<evidence type="ECO:0000313" key="2">
    <source>
        <dbReference type="Proteomes" id="UP001058687"/>
    </source>
</evidence>